<dbReference type="STRING" id="675120.N1PKB1"/>
<sequence length="231" mass="26390">MERQRLDSAVEIPRLKITPDAGSKVSATPTYSADPPPQGPATQQHTQSRLLSLPAELQLAIWEFAVIREDALLVNCPCDSAFGGWTDEYYEEVHLWENGTEHSPWQPAITRVCRSIRVDALPMWFKHNSFQSGYCWETNLAMTLDWLKIIGAENRKKMKHFYFYDANSQHDHYCSKDLTKLKRSAVFREFGGVMKSTYDGECCRHDVAFCDENVDDELDGLEGLFNDASIT</sequence>
<dbReference type="PANTHER" id="PTHR42085:SF2">
    <property type="entry name" value="F-BOX DOMAIN-CONTAINING PROTEIN"/>
    <property type="match status" value="1"/>
</dbReference>
<gene>
    <name evidence="2" type="ORF">DOTSEDRAFT_134645</name>
</gene>
<feature type="region of interest" description="Disordered" evidence="1">
    <location>
        <begin position="1"/>
        <end position="47"/>
    </location>
</feature>
<organism evidence="2 3">
    <name type="scientific">Dothistroma septosporum (strain NZE10 / CBS 128990)</name>
    <name type="common">Red band needle blight fungus</name>
    <name type="synonym">Mycosphaerella pini</name>
    <dbReference type="NCBI Taxonomy" id="675120"/>
    <lineage>
        <taxon>Eukaryota</taxon>
        <taxon>Fungi</taxon>
        <taxon>Dikarya</taxon>
        <taxon>Ascomycota</taxon>
        <taxon>Pezizomycotina</taxon>
        <taxon>Dothideomycetes</taxon>
        <taxon>Dothideomycetidae</taxon>
        <taxon>Mycosphaerellales</taxon>
        <taxon>Mycosphaerellaceae</taxon>
        <taxon>Dothistroma</taxon>
    </lineage>
</organism>
<dbReference type="OrthoDB" id="3932237at2759"/>
<dbReference type="PANTHER" id="PTHR42085">
    <property type="entry name" value="F-BOX DOMAIN-CONTAINING PROTEIN"/>
    <property type="match status" value="1"/>
</dbReference>
<reference evidence="2 3" key="2">
    <citation type="journal article" date="2012" name="PLoS Pathog.">
        <title>Diverse lifestyles and strategies of plant pathogenesis encoded in the genomes of eighteen Dothideomycetes fungi.</title>
        <authorList>
            <person name="Ohm R.A."/>
            <person name="Feau N."/>
            <person name="Henrissat B."/>
            <person name="Schoch C.L."/>
            <person name="Horwitz B.A."/>
            <person name="Barry K.W."/>
            <person name="Condon B.J."/>
            <person name="Copeland A.C."/>
            <person name="Dhillon B."/>
            <person name="Glaser F."/>
            <person name="Hesse C.N."/>
            <person name="Kosti I."/>
            <person name="LaButti K."/>
            <person name="Lindquist E.A."/>
            <person name="Lucas S."/>
            <person name="Salamov A.A."/>
            <person name="Bradshaw R.E."/>
            <person name="Ciuffetti L."/>
            <person name="Hamelin R.C."/>
            <person name="Kema G.H.J."/>
            <person name="Lawrence C."/>
            <person name="Scott J.A."/>
            <person name="Spatafora J.W."/>
            <person name="Turgeon B.G."/>
            <person name="de Wit P.J.G.M."/>
            <person name="Zhong S."/>
            <person name="Goodwin S.B."/>
            <person name="Grigoriev I.V."/>
        </authorList>
    </citation>
    <scope>NUCLEOTIDE SEQUENCE [LARGE SCALE GENOMIC DNA]</scope>
    <source>
        <strain evidence="3">NZE10 / CBS 128990</strain>
    </source>
</reference>
<accession>N1PKB1</accession>
<dbReference type="EMBL" id="KB446542">
    <property type="protein sequence ID" value="EME41711.1"/>
    <property type="molecule type" value="Genomic_DNA"/>
</dbReference>
<keyword evidence="3" id="KW-1185">Reference proteome</keyword>
<dbReference type="HOGENOM" id="CLU_1199798_0_0_1"/>
<dbReference type="OMA" id="DGECCRH"/>
<evidence type="ECO:0000313" key="2">
    <source>
        <dbReference type="EMBL" id="EME41711.1"/>
    </source>
</evidence>
<dbReference type="Proteomes" id="UP000016933">
    <property type="component" value="Unassembled WGS sequence"/>
</dbReference>
<dbReference type="AlphaFoldDB" id="N1PKB1"/>
<protein>
    <submittedName>
        <fullName evidence="2">Uncharacterized protein</fullName>
    </submittedName>
</protein>
<name>N1PKB1_DOTSN</name>
<evidence type="ECO:0000313" key="3">
    <source>
        <dbReference type="Proteomes" id="UP000016933"/>
    </source>
</evidence>
<reference evidence="3" key="1">
    <citation type="journal article" date="2012" name="PLoS Genet.">
        <title>The genomes of the fungal plant pathogens Cladosporium fulvum and Dothistroma septosporum reveal adaptation to different hosts and lifestyles but also signatures of common ancestry.</title>
        <authorList>
            <person name="de Wit P.J.G.M."/>
            <person name="van der Burgt A."/>
            <person name="Oekmen B."/>
            <person name="Stergiopoulos I."/>
            <person name="Abd-Elsalam K.A."/>
            <person name="Aerts A.L."/>
            <person name="Bahkali A.H."/>
            <person name="Beenen H.G."/>
            <person name="Chettri P."/>
            <person name="Cox M.P."/>
            <person name="Datema E."/>
            <person name="de Vries R.P."/>
            <person name="Dhillon B."/>
            <person name="Ganley A.R."/>
            <person name="Griffiths S.A."/>
            <person name="Guo Y."/>
            <person name="Hamelin R.C."/>
            <person name="Henrissat B."/>
            <person name="Kabir M.S."/>
            <person name="Jashni M.K."/>
            <person name="Kema G."/>
            <person name="Klaubauf S."/>
            <person name="Lapidus A."/>
            <person name="Levasseur A."/>
            <person name="Lindquist E."/>
            <person name="Mehrabi R."/>
            <person name="Ohm R.A."/>
            <person name="Owen T.J."/>
            <person name="Salamov A."/>
            <person name="Schwelm A."/>
            <person name="Schijlen E."/>
            <person name="Sun H."/>
            <person name="van den Burg H.A."/>
            <person name="van Ham R.C.H.J."/>
            <person name="Zhang S."/>
            <person name="Goodwin S.B."/>
            <person name="Grigoriev I.V."/>
            <person name="Collemare J."/>
            <person name="Bradshaw R.E."/>
        </authorList>
    </citation>
    <scope>NUCLEOTIDE SEQUENCE [LARGE SCALE GENOMIC DNA]</scope>
    <source>
        <strain evidence="3">NZE10 / CBS 128990</strain>
    </source>
</reference>
<evidence type="ECO:0000256" key="1">
    <source>
        <dbReference type="SAM" id="MobiDB-lite"/>
    </source>
</evidence>
<proteinExistence type="predicted"/>
<dbReference type="InterPro" id="IPR038883">
    <property type="entry name" value="AN11006-like"/>
</dbReference>